<evidence type="ECO:0000313" key="2">
    <source>
        <dbReference type="EMBL" id="CAJ0864350.1"/>
    </source>
</evidence>
<name>A0AA48LYW1_9ZZZZ</name>
<accession>A0AA48LYW1</accession>
<dbReference type="InterPro" id="IPR021293">
    <property type="entry name" value="DUF2865"/>
</dbReference>
<dbReference type="Pfam" id="PF11064">
    <property type="entry name" value="DUF2865"/>
    <property type="match status" value="1"/>
</dbReference>
<organism evidence="2">
    <name type="scientific">freshwater sediment metagenome</name>
    <dbReference type="NCBI Taxonomy" id="556182"/>
    <lineage>
        <taxon>unclassified sequences</taxon>
        <taxon>metagenomes</taxon>
        <taxon>ecological metagenomes</taxon>
    </lineage>
</organism>
<evidence type="ECO:0008006" key="3">
    <source>
        <dbReference type="Google" id="ProtNLM"/>
    </source>
</evidence>
<dbReference type="AlphaFoldDB" id="A0AA48LYW1"/>
<dbReference type="EMBL" id="OY288114">
    <property type="protein sequence ID" value="CAJ0864350.1"/>
    <property type="molecule type" value="Genomic_DNA"/>
</dbReference>
<evidence type="ECO:0000256" key="1">
    <source>
        <dbReference type="SAM" id="MobiDB-lite"/>
    </source>
</evidence>
<sequence>MAGAVVMRFARWIGPLGMAFWLALTPSPGAAEGLLEFLFGAPAPPPAAPRPRESVPTRRDRVQGELRYARPRDGNSFSSDPSVGGFCVRSCDGYYFPLIKSTRATRQQSCEMACPSAQMEIFDGSTIETARNRKGQRYSALPGAFAFRDKANGACACNDPRTSQAYFEQNVRSDPTLQSGDVIVETEGAFVYRGSKLVPLSGASFMPPALRDRLRAMLRRAPATAAVTEPAEPAGPPFQILDDDRTGSTPPPAKP</sequence>
<gene>
    <name evidence="2" type="ORF">AMST5_01664</name>
</gene>
<feature type="region of interest" description="Disordered" evidence="1">
    <location>
        <begin position="224"/>
        <end position="255"/>
    </location>
</feature>
<reference evidence="2" key="1">
    <citation type="submission" date="2023-07" db="EMBL/GenBank/DDBJ databases">
        <authorList>
            <person name="Pelsma A.J. K."/>
        </authorList>
    </citation>
    <scope>NUCLEOTIDE SEQUENCE</scope>
</reference>
<protein>
    <recommendedName>
        <fullName evidence="3">DUF2865 domain-containing protein</fullName>
    </recommendedName>
</protein>
<proteinExistence type="predicted"/>